<dbReference type="Proteomes" id="UP001153050">
    <property type="component" value="Unassembled WGS sequence"/>
</dbReference>
<proteinExistence type="predicted"/>
<evidence type="ECO:0000313" key="1">
    <source>
        <dbReference type="EMBL" id="CAH2396470.1"/>
    </source>
</evidence>
<protein>
    <submittedName>
        <fullName evidence="1">Uncharacterized protein</fullName>
    </submittedName>
</protein>
<keyword evidence="2" id="KW-1185">Reference proteome</keyword>
<dbReference type="EMBL" id="CAKXZT010000040">
    <property type="protein sequence ID" value="CAH2396470.1"/>
    <property type="molecule type" value="Genomic_DNA"/>
</dbReference>
<accession>A0ABN8JFN4</accession>
<reference evidence="1 2" key="1">
    <citation type="submission" date="2022-03" db="EMBL/GenBank/DDBJ databases">
        <authorList>
            <person name="Brunel B."/>
        </authorList>
    </citation>
    <scope>NUCLEOTIDE SEQUENCE [LARGE SCALE GENOMIC DNA]</scope>
    <source>
        <strain evidence="1">STM5069sample</strain>
    </source>
</reference>
<sequence length="55" mass="6108">MRLEAHRSGIWGTKSTLGANPEHWVRGGGASFRPLRGHLSPASRWARNPGLDRFV</sequence>
<comment type="caution">
    <text evidence="1">The sequence shown here is derived from an EMBL/GenBank/DDBJ whole genome shotgun (WGS) entry which is preliminary data.</text>
</comment>
<organism evidence="1 2">
    <name type="scientific">Mesorhizobium escarrei</name>
    <dbReference type="NCBI Taxonomy" id="666018"/>
    <lineage>
        <taxon>Bacteria</taxon>
        <taxon>Pseudomonadati</taxon>
        <taxon>Pseudomonadota</taxon>
        <taxon>Alphaproteobacteria</taxon>
        <taxon>Hyphomicrobiales</taxon>
        <taxon>Phyllobacteriaceae</taxon>
        <taxon>Mesorhizobium</taxon>
    </lineage>
</organism>
<name>A0ABN8JFN4_9HYPH</name>
<evidence type="ECO:0000313" key="2">
    <source>
        <dbReference type="Proteomes" id="UP001153050"/>
    </source>
</evidence>
<gene>
    <name evidence="1" type="ORF">MES5069_1340008</name>
</gene>